<protein>
    <submittedName>
        <fullName evidence="2">4'-demethylrebeccamycin synthase</fullName>
        <ecNumber evidence="2">4.3.3.5</ecNumber>
    </submittedName>
</protein>
<dbReference type="Pfam" id="PF06722">
    <property type="entry name" value="EryCIII-like_C"/>
    <property type="match status" value="1"/>
</dbReference>
<dbReference type="PANTHER" id="PTHR48050:SF13">
    <property type="entry name" value="STEROL 3-BETA-GLUCOSYLTRANSFERASE UGT80A2"/>
    <property type="match status" value="1"/>
</dbReference>
<dbReference type="EC" id="4.3.3.5" evidence="2"/>
<dbReference type="CDD" id="cd03784">
    <property type="entry name" value="GT1_Gtf-like"/>
    <property type="match status" value="1"/>
</dbReference>
<dbReference type="Gene3D" id="3.40.50.2000">
    <property type="entry name" value="Glycogen Phosphorylase B"/>
    <property type="match status" value="2"/>
</dbReference>
<dbReference type="GO" id="GO:0016829">
    <property type="term" value="F:lyase activity"/>
    <property type="evidence" value="ECO:0007669"/>
    <property type="project" value="UniProtKB-KW"/>
</dbReference>
<name>A0A1J5QVD3_9ZZZZ</name>
<dbReference type="InterPro" id="IPR010610">
    <property type="entry name" value="EryCIII-like_C"/>
</dbReference>
<dbReference type="PANTHER" id="PTHR48050">
    <property type="entry name" value="STEROL 3-BETA-GLUCOSYLTRANSFERASE"/>
    <property type="match status" value="1"/>
</dbReference>
<dbReference type="AlphaFoldDB" id="A0A1J5QVD3"/>
<accession>A0A1J5QVD3</accession>
<keyword evidence="2" id="KW-0456">Lyase</keyword>
<gene>
    <name evidence="2" type="primary">rebG</name>
    <name evidence="2" type="ORF">GALL_384020</name>
</gene>
<proteinExistence type="predicted"/>
<comment type="caution">
    <text evidence="2">The sequence shown here is derived from an EMBL/GenBank/DDBJ whole genome shotgun (WGS) entry which is preliminary data.</text>
</comment>
<organism evidence="2">
    <name type="scientific">mine drainage metagenome</name>
    <dbReference type="NCBI Taxonomy" id="410659"/>
    <lineage>
        <taxon>unclassified sequences</taxon>
        <taxon>metagenomes</taxon>
        <taxon>ecological metagenomes</taxon>
    </lineage>
</organism>
<dbReference type="SUPFAM" id="SSF53756">
    <property type="entry name" value="UDP-Glycosyltransferase/glycogen phosphorylase"/>
    <property type="match status" value="1"/>
</dbReference>
<dbReference type="GO" id="GO:0016758">
    <property type="term" value="F:hexosyltransferase activity"/>
    <property type="evidence" value="ECO:0007669"/>
    <property type="project" value="UniProtKB-ARBA"/>
</dbReference>
<evidence type="ECO:0000313" key="2">
    <source>
        <dbReference type="EMBL" id="OIQ79853.1"/>
    </source>
</evidence>
<dbReference type="GO" id="GO:0008194">
    <property type="term" value="F:UDP-glycosyltransferase activity"/>
    <property type="evidence" value="ECO:0007669"/>
    <property type="project" value="InterPro"/>
</dbReference>
<reference evidence="2" key="1">
    <citation type="submission" date="2016-10" db="EMBL/GenBank/DDBJ databases">
        <title>Sequence of Gallionella enrichment culture.</title>
        <authorList>
            <person name="Poehlein A."/>
            <person name="Muehling M."/>
            <person name="Daniel R."/>
        </authorList>
    </citation>
    <scope>NUCLEOTIDE SEQUENCE</scope>
</reference>
<dbReference type="InterPro" id="IPR002213">
    <property type="entry name" value="UDP_glucos_trans"/>
</dbReference>
<dbReference type="EMBL" id="MLJW01001149">
    <property type="protein sequence ID" value="OIQ79853.1"/>
    <property type="molecule type" value="Genomic_DNA"/>
</dbReference>
<sequence>MANILIVGKGGFGDLFPLFAIAEELIRRGHAVRVAAEPHHAAACAQIGAAHRVLDSAAPPRAGSLRAQLAATLDPSALATEVRTLEPLARGADLMLGNQLAYAGAIVRDLLGTPWAFCAASPLALPSRFDAPLWPYLHPLQRAAAAIGLPQAAFIGPARAATRALMRAQTRLRRELGVDTHAHPRFEALYSQRLNLLPVSPLLLQPQPDWPAHTRLSGFAWFESTFLGDQRLADELAAFAAAGAPPVVLAPGGSARGDPLRFLERGVAACRAVGRRAIVVAAPRLHAALPAGDDVRPTGYLPYARLFGLGAAVLHSGGIGTLGWAMRAGVPSLLLPGDWDQYDNARLAQRAGVGAVLGKRADTACDAAVLDALLGDDALHQRLRRLAPQVAAENGAAVACDAIEAII</sequence>
<feature type="domain" description="Erythromycin biosynthesis protein CIII-like C-terminal" evidence="1">
    <location>
        <begin position="288"/>
        <end position="393"/>
    </location>
</feature>
<dbReference type="InterPro" id="IPR050426">
    <property type="entry name" value="Glycosyltransferase_28"/>
</dbReference>
<evidence type="ECO:0000259" key="1">
    <source>
        <dbReference type="Pfam" id="PF06722"/>
    </source>
</evidence>